<dbReference type="PANTHER" id="PTHR45799:SF2">
    <property type="entry name" value="RETICULON-LIKE PROTEIN"/>
    <property type="match status" value="1"/>
</dbReference>
<proteinExistence type="predicted"/>
<feature type="signal peptide" evidence="8">
    <location>
        <begin position="1"/>
        <end position="18"/>
    </location>
</feature>
<feature type="chain" id="PRO_5046686901" description="Reticulon-like protein" evidence="8">
    <location>
        <begin position="19"/>
        <end position="286"/>
    </location>
</feature>
<reference evidence="10" key="2">
    <citation type="submission" date="2025-05" db="UniProtKB">
        <authorList>
            <consortium name="EnsemblMetazoa"/>
        </authorList>
    </citation>
    <scope>IDENTIFICATION</scope>
</reference>
<evidence type="ECO:0000256" key="3">
    <source>
        <dbReference type="ARBA" id="ARBA00022824"/>
    </source>
</evidence>
<feature type="region of interest" description="Disordered" evidence="7">
    <location>
        <begin position="226"/>
        <end position="255"/>
    </location>
</feature>
<name>A0ABM5J1S4_DRORH</name>
<keyword evidence="4 6" id="KW-1133">Transmembrane helix</keyword>
<keyword evidence="11" id="KW-1185">Reference proteome</keyword>
<dbReference type="EnsemblMetazoa" id="XM_044456836.1">
    <property type="protein sequence ID" value="XP_044312771.1"/>
    <property type="gene ID" value="LOC108038768"/>
</dbReference>
<dbReference type="RefSeq" id="XP_044312771.1">
    <property type="nucleotide sequence ID" value="XM_044456836.1"/>
</dbReference>
<evidence type="ECO:0000313" key="11">
    <source>
        <dbReference type="Proteomes" id="UP001652680"/>
    </source>
</evidence>
<dbReference type="InterPro" id="IPR046964">
    <property type="entry name" value="RTN1-4"/>
</dbReference>
<feature type="domain" description="Reticulon" evidence="9">
    <location>
        <begin position="53"/>
        <end position="253"/>
    </location>
</feature>
<dbReference type="Pfam" id="PF02453">
    <property type="entry name" value="Reticulon"/>
    <property type="match status" value="1"/>
</dbReference>
<dbReference type="Proteomes" id="UP001652680">
    <property type="component" value="Unassembled WGS sequence"/>
</dbReference>
<dbReference type="PANTHER" id="PTHR45799">
    <property type="entry name" value="RETICULON-LIKE PROTEIN"/>
    <property type="match status" value="1"/>
</dbReference>
<dbReference type="Gene3D" id="1.20.5.2480">
    <property type="match status" value="1"/>
</dbReference>
<feature type="transmembrane region" description="Helical" evidence="6">
    <location>
        <begin position="170"/>
        <end position="198"/>
    </location>
</feature>
<evidence type="ECO:0000313" key="10">
    <source>
        <dbReference type="EnsemblMetazoa" id="XP_044312771.1"/>
    </source>
</evidence>
<comment type="subcellular location">
    <subcellularLocation>
        <location evidence="1 6">Endoplasmic reticulum membrane</location>
        <topology evidence="1 6">Multi-pass membrane protein</topology>
    </subcellularLocation>
</comment>
<organism evidence="10 11">
    <name type="scientific">Drosophila rhopaloa</name>
    <name type="common">Fruit fly</name>
    <dbReference type="NCBI Taxonomy" id="1041015"/>
    <lineage>
        <taxon>Eukaryota</taxon>
        <taxon>Metazoa</taxon>
        <taxon>Ecdysozoa</taxon>
        <taxon>Arthropoda</taxon>
        <taxon>Hexapoda</taxon>
        <taxon>Insecta</taxon>
        <taxon>Pterygota</taxon>
        <taxon>Neoptera</taxon>
        <taxon>Endopterygota</taxon>
        <taxon>Diptera</taxon>
        <taxon>Brachycera</taxon>
        <taxon>Muscomorpha</taxon>
        <taxon>Ephydroidea</taxon>
        <taxon>Drosophilidae</taxon>
        <taxon>Drosophila</taxon>
        <taxon>Sophophora</taxon>
    </lineage>
</organism>
<feature type="transmembrane region" description="Helical" evidence="6">
    <location>
        <begin position="84"/>
        <end position="109"/>
    </location>
</feature>
<dbReference type="PROSITE" id="PS50845">
    <property type="entry name" value="RETICULON"/>
    <property type="match status" value="1"/>
</dbReference>
<feature type="compositionally biased region" description="Basic and acidic residues" evidence="7">
    <location>
        <begin position="226"/>
        <end position="238"/>
    </location>
</feature>
<keyword evidence="3 6" id="KW-0256">Endoplasmic reticulum</keyword>
<dbReference type="InterPro" id="IPR003388">
    <property type="entry name" value="Reticulon"/>
</dbReference>
<reference evidence="11" key="1">
    <citation type="journal article" date="2021" name="Elife">
        <title>Highly contiguous assemblies of 101 drosophilid genomes.</title>
        <authorList>
            <person name="Kim B.Y."/>
            <person name="Wang J.R."/>
            <person name="Miller D.E."/>
            <person name="Barmina O."/>
            <person name="Delaney E."/>
            <person name="Thompson A."/>
            <person name="Comeault A.A."/>
            <person name="Peede D."/>
            <person name="D'Agostino E.R."/>
            <person name="Pelaez J."/>
            <person name="Aguilar J.M."/>
            <person name="Haji D."/>
            <person name="Matsunaga T."/>
            <person name="Armstrong E.E."/>
            <person name="Zych M."/>
            <person name="Ogawa Y."/>
            <person name="Stamenkovic-Radak M."/>
            <person name="Jelic M."/>
            <person name="Veselinovic M.S."/>
            <person name="Tanaskovic M."/>
            <person name="Eric P."/>
            <person name="Gao J.J."/>
            <person name="Katoh T.K."/>
            <person name="Toda M.J."/>
            <person name="Watabe H."/>
            <person name="Watada M."/>
            <person name="Davis J.S."/>
            <person name="Moyle L.C."/>
            <person name="Manoli G."/>
            <person name="Bertolini E."/>
            <person name="Kostal V."/>
            <person name="Hawley R.S."/>
            <person name="Takahashi A."/>
            <person name="Jones C.D."/>
            <person name="Price D.K."/>
            <person name="Whiteman N."/>
            <person name="Kopp A."/>
            <person name="Matute D.R."/>
            <person name="Petrov D.A."/>
        </authorList>
    </citation>
    <scope>NUCLEOTIDE SEQUENCE [LARGE SCALE GENOMIC DNA]</scope>
</reference>
<keyword evidence="2 6" id="KW-0812">Transmembrane</keyword>
<evidence type="ECO:0000256" key="7">
    <source>
        <dbReference type="SAM" id="MobiDB-lite"/>
    </source>
</evidence>
<accession>A0ABM5J1S4</accession>
<evidence type="ECO:0000256" key="4">
    <source>
        <dbReference type="ARBA" id="ARBA00022989"/>
    </source>
</evidence>
<sequence length="286" mass="33082">MFFESCLILWTILSFIQSSEKSLSSVTKDRKFENMNSETSEKAEDSSRLFVELSDLLLWRNFRVTLIVFTSVLLLLLDVMSHSVISVVSMAGITVLLAAMGHRCFLQLWRTWKKDGSRDPISRWYPQVKIDIPREETMRLAGTAVTYLNKMLNRLLGLFLVDKWEDSLKFLALLCGVNLLGDCLNGLTMLLFGHLFIFTLPKLYELYKPLIDAQVRKFGKCKPQEKNEVENKSEKTDNFQEEYPTEVPQESQESGDGNILYLLEEEHRKGCRCRDCEHQDLPIEAH</sequence>
<keyword evidence="8" id="KW-0732">Signal</keyword>
<evidence type="ECO:0000256" key="6">
    <source>
        <dbReference type="RuleBase" id="RU363132"/>
    </source>
</evidence>
<evidence type="ECO:0000256" key="1">
    <source>
        <dbReference type="ARBA" id="ARBA00004477"/>
    </source>
</evidence>
<keyword evidence="5 6" id="KW-0472">Membrane</keyword>
<evidence type="ECO:0000256" key="5">
    <source>
        <dbReference type="ARBA" id="ARBA00023136"/>
    </source>
</evidence>
<evidence type="ECO:0000256" key="8">
    <source>
        <dbReference type="SAM" id="SignalP"/>
    </source>
</evidence>
<protein>
    <recommendedName>
        <fullName evidence="6">Reticulon-like protein</fullName>
    </recommendedName>
</protein>
<evidence type="ECO:0000259" key="9">
    <source>
        <dbReference type="PROSITE" id="PS50845"/>
    </source>
</evidence>
<feature type="transmembrane region" description="Helical" evidence="6">
    <location>
        <begin position="57"/>
        <end position="77"/>
    </location>
</feature>
<evidence type="ECO:0000256" key="2">
    <source>
        <dbReference type="ARBA" id="ARBA00022692"/>
    </source>
</evidence>
<dbReference type="GeneID" id="108038768"/>